<dbReference type="InterPro" id="IPR036396">
    <property type="entry name" value="Cyt_P450_sf"/>
</dbReference>
<name>A0ABR9KCV0_9ACTN</name>
<comment type="similarity">
    <text evidence="1">Belongs to the cytochrome P450 family.</text>
</comment>
<protein>
    <submittedName>
        <fullName evidence="2">Cytochrome P450</fullName>
    </submittedName>
</protein>
<dbReference type="InterPro" id="IPR001128">
    <property type="entry name" value="Cyt_P450"/>
</dbReference>
<dbReference type="PANTHER" id="PTHR46696">
    <property type="entry name" value="P450, PUTATIVE (EUROFUNG)-RELATED"/>
    <property type="match status" value="1"/>
</dbReference>
<accession>A0ABR9KCV0</accession>
<keyword evidence="3" id="KW-1185">Reference proteome</keyword>
<reference evidence="2 3" key="1">
    <citation type="submission" date="2020-10" db="EMBL/GenBank/DDBJ databases">
        <title>Sequencing the genomes of 1000 actinobacteria strains.</title>
        <authorList>
            <person name="Klenk H.-P."/>
        </authorList>
    </citation>
    <scope>NUCLEOTIDE SEQUENCE [LARGE SCALE GENOMIC DNA]</scope>
    <source>
        <strain evidence="2 3">DSM 43748</strain>
    </source>
</reference>
<proteinExistence type="inferred from homology"/>
<evidence type="ECO:0000313" key="3">
    <source>
        <dbReference type="Proteomes" id="UP000661607"/>
    </source>
</evidence>
<evidence type="ECO:0000256" key="1">
    <source>
        <dbReference type="ARBA" id="ARBA00010617"/>
    </source>
</evidence>
<dbReference type="SUPFAM" id="SSF48264">
    <property type="entry name" value="Cytochrome P450"/>
    <property type="match status" value="1"/>
</dbReference>
<gene>
    <name evidence="2" type="ORF">H4W81_002632</name>
</gene>
<dbReference type="RefSeq" id="WP_192775049.1">
    <property type="nucleotide sequence ID" value="NZ_BAAASY010000027.1"/>
</dbReference>
<dbReference type="CDD" id="cd11029">
    <property type="entry name" value="CYP107-like"/>
    <property type="match status" value="1"/>
</dbReference>
<dbReference type="PANTHER" id="PTHR46696:SF1">
    <property type="entry name" value="CYTOCHROME P450 YJIB-RELATED"/>
    <property type="match status" value="1"/>
</dbReference>
<dbReference type="InterPro" id="IPR002397">
    <property type="entry name" value="Cyt_P450_B"/>
</dbReference>
<evidence type="ECO:0000313" key="2">
    <source>
        <dbReference type="EMBL" id="MBE1559853.1"/>
    </source>
</evidence>
<sequence>MTSGVPEIDLTDPDVVRDPFTAYGRAREQAPLARVSAPGFSVWVLTRYDEARAVLGDPRFEITSGSFTPPPGVPEDCRPYLRTMTEMDAPSHLRLRRLVAPAFTARRAAEFRPRIEPLVEALLDELPDHLDGGAVDLLPHFARPLPIDVICELVGIPEADRPRWREYGAAVAAGTGEGFGAAIPGIVAGARDALALRRAEPADDLLTDLLTAQAEDGDKLSDTEMITMVWNVVLAGQTPINLIANAVHVLLTHPEQRARLREEPVLMPRAVEEFLRWCGPQLLSIPRYAREDVELCGTLIHKGEAVSVSIAGANRDPRVFTDPETLDLGRPAGTAPHLGFAHGPHFCLGAALARVQTEVALTALLRRYPDLAPAAAPHEARRAPDPGTWRLLTLPVTL</sequence>
<dbReference type="Gene3D" id="1.10.630.10">
    <property type="entry name" value="Cytochrome P450"/>
    <property type="match status" value="1"/>
</dbReference>
<dbReference type="Pfam" id="PF00067">
    <property type="entry name" value="p450"/>
    <property type="match status" value="1"/>
</dbReference>
<comment type="caution">
    <text evidence="2">The sequence shown here is derived from an EMBL/GenBank/DDBJ whole genome shotgun (WGS) entry which is preliminary data.</text>
</comment>
<organism evidence="2 3">
    <name type="scientific">Nonomuraea africana</name>
    <dbReference type="NCBI Taxonomy" id="46171"/>
    <lineage>
        <taxon>Bacteria</taxon>
        <taxon>Bacillati</taxon>
        <taxon>Actinomycetota</taxon>
        <taxon>Actinomycetes</taxon>
        <taxon>Streptosporangiales</taxon>
        <taxon>Streptosporangiaceae</taxon>
        <taxon>Nonomuraea</taxon>
    </lineage>
</organism>
<dbReference type="PRINTS" id="PR00359">
    <property type="entry name" value="BP450"/>
</dbReference>
<dbReference type="Proteomes" id="UP000661607">
    <property type="component" value="Unassembled WGS sequence"/>
</dbReference>
<dbReference type="EMBL" id="JADBEF010000001">
    <property type="protein sequence ID" value="MBE1559853.1"/>
    <property type="molecule type" value="Genomic_DNA"/>
</dbReference>